<proteinExistence type="predicted"/>
<accession>A0A1D2NCE3</accession>
<keyword evidence="3" id="KW-1185">Reference proteome</keyword>
<organism evidence="2 3">
    <name type="scientific">Orchesella cincta</name>
    <name type="common">Springtail</name>
    <name type="synonym">Podura cincta</name>
    <dbReference type="NCBI Taxonomy" id="48709"/>
    <lineage>
        <taxon>Eukaryota</taxon>
        <taxon>Metazoa</taxon>
        <taxon>Ecdysozoa</taxon>
        <taxon>Arthropoda</taxon>
        <taxon>Hexapoda</taxon>
        <taxon>Collembola</taxon>
        <taxon>Entomobryomorpha</taxon>
        <taxon>Entomobryoidea</taxon>
        <taxon>Orchesellidae</taxon>
        <taxon>Orchesellinae</taxon>
        <taxon>Orchesella</taxon>
    </lineage>
</organism>
<reference evidence="2 3" key="1">
    <citation type="journal article" date="2016" name="Genome Biol. Evol.">
        <title>Gene Family Evolution Reflects Adaptation to Soil Environmental Stressors in the Genome of the Collembolan Orchesella cincta.</title>
        <authorList>
            <person name="Faddeeva-Vakhrusheva A."/>
            <person name="Derks M.F."/>
            <person name="Anvar S.Y."/>
            <person name="Agamennone V."/>
            <person name="Suring W."/>
            <person name="Smit S."/>
            <person name="van Straalen N.M."/>
            <person name="Roelofs D."/>
        </authorList>
    </citation>
    <scope>NUCLEOTIDE SEQUENCE [LARGE SCALE GENOMIC DNA]</scope>
    <source>
        <tissue evidence="2">Mixed pool</tissue>
    </source>
</reference>
<dbReference type="OMA" id="NIHYKES"/>
<dbReference type="GO" id="GO:0004553">
    <property type="term" value="F:hydrolase activity, hydrolyzing O-glycosyl compounds"/>
    <property type="evidence" value="ECO:0007669"/>
    <property type="project" value="InterPro"/>
</dbReference>
<feature type="signal peptide" evidence="1">
    <location>
        <begin position="1"/>
        <end position="15"/>
    </location>
</feature>
<comment type="caution">
    <text evidence="2">The sequence shown here is derived from an EMBL/GenBank/DDBJ whole genome shotgun (WGS) entry which is preliminary data.</text>
</comment>
<dbReference type="EMBL" id="LJIJ01000092">
    <property type="protein sequence ID" value="ODN02934.1"/>
    <property type="molecule type" value="Genomic_DNA"/>
</dbReference>
<dbReference type="AlphaFoldDB" id="A0A1D2NCE3"/>
<evidence type="ECO:0000313" key="3">
    <source>
        <dbReference type="Proteomes" id="UP000094527"/>
    </source>
</evidence>
<gene>
    <name evidence="2" type="ORF">Ocin01_03765</name>
</gene>
<protein>
    <submittedName>
        <fullName evidence="2">Uncharacterized protein</fullName>
    </submittedName>
</protein>
<dbReference type="Gene3D" id="2.60.40.290">
    <property type="match status" value="1"/>
</dbReference>
<dbReference type="Proteomes" id="UP000094527">
    <property type="component" value="Unassembled WGS sequence"/>
</dbReference>
<dbReference type="GO" id="GO:0030247">
    <property type="term" value="F:polysaccharide binding"/>
    <property type="evidence" value="ECO:0007669"/>
    <property type="project" value="InterPro"/>
</dbReference>
<evidence type="ECO:0000313" key="2">
    <source>
        <dbReference type="EMBL" id="ODN02934.1"/>
    </source>
</evidence>
<evidence type="ECO:0000256" key="1">
    <source>
        <dbReference type="SAM" id="SignalP"/>
    </source>
</evidence>
<dbReference type="InterPro" id="IPR012291">
    <property type="entry name" value="CBM2_carb-bd_dom_sf"/>
</dbReference>
<keyword evidence="1" id="KW-0732">Signal</keyword>
<name>A0A1D2NCE3_ORCCI</name>
<feature type="chain" id="PRO_5012317196" evidence="1">
    <location>
        <begin position="16"/>
        <end position="132"/>
    </location>
</feature>
<dbReference type="OrthoDB" id="10462428at2759"/>
<sequence length="132" mass="14823">MAKVALFIFITAVVAISFALDCSDVIRKEQEGVLSWLGNITFNAPVSTGPSGWTLTLFFDRNFTGVGVWDGFVSFNRDERWAEITNRNSTDAVIEAGEKKSLRFRVNFDGERPNPDVPEVISLRFQDIELCN</sequence>